<evidence type="ECO:0000256" key="1">
    <source>
        <dbReference type="SAM" id="MobiDB-lite"/>
    </source>
</evidence>
<accession>A0A183FCW2</accession>
<reference evidence="4" key="2">
    <citation type="submission" date="2019-09" db="UniProtKB">
        <authorList>
            <consortium name="WormBaseParasite"/>
        </authorList>
    </citation>
    <scope>IDENTIFICATION</scope>
</reference>
<feature type="compositionally biased region" description="Basic and acidic residues" evidence="1">
    <location>
        <begin position="9"/>
        <end position="20"/>
    </location>
</feature>
<name>A0A183FCW2_HELPZ</name>
<gene>
    <name evidence="2" type="ORF">HPBE_LOCUS4005</name>
</gene>
<evidence type="ECO:0000313" key="4">
    <source>
        <dbReference type="WBParaSite" id="HPBE_0000400401-mRNA-1"/>
    </source>
</evidence>
<proteinExistence type="predicted"/>
<sequence length="77" mass="8457">MVQAGRKRSTGDRSPERNSDEDLDIMEDVHSVVAAVHAERGAEQRVLSGTTPRTSEWRPTIPQTGATLDGYEPHDAN</sequence>
<organism evidence="3 4">
    <name type="scientific">Heligmosomoides polygyrus</name>
    <name type="common">Parasitic roundworm</name>
    <dbReference type="NCBI Taxonomy" id="6339"/>
    <lineage>
        <taxon>Eukaryota</taxon>
        <taxon>Metazoa</taxon>
        <taxon>Ecdysozoa</taxon>
        <taxon>Nematoda</taxon>
        <taxon>Chromadorea</taxon>
        <taxon>Rhabditida</taxon>
        <taxon>Rhabditina</taxon>
        <taxon>Rhabditomorpha</taxon>
        <taxon>Strongyloidea</taxon>
        <taxon>Heligmosomidae</taxon>
        <taxon>Heligmosomoides</taxon>
    </lineage>
</organism>
<dbReference type="Proteomes" id="UP000050761">
    <property type="component" value="Unassembled WGS sequence"/>
</dbReference>
<reference evidence="2 3" key="1">
    <citation type="submission" date="2018-11" db="EMBL/GenBank/DDBJ databases">
        <authorList>
            <consortium name="Pathogen Informatics"/>
        </authorList>
    </citation>
    <scope>NUCLEOTIDE SEQUENCE [LARGE SCALE GENOMIC DNA]</scope>
</reference>
<evidence type="ECO:0000313" key="2">
    <source>
        <dbReference type="EMBL" id="VDO56891.1"/>
    </source>
</evidence>
<evidence type="ECO:0000313" key="3">
    <source>
        <dbReference type="Proteomes" id="UP000050761"/>
    </source>
</evidence>
<feature type="region of interest" description="Disordered" evidence="1">
    <location>
        <begin position="40"/>
        <end position="77"/>
    </location>
</feature>
<accession>A0A3P7W7L6</accession>
<feature type="region of interest" description="Disordered" evidence="1">
    <location>
        <begin position="1"/>
        <end position="25"/>
    </location>
</feature>
<dbReference type="WBParaSite" id="HPBE_0000400401-mRNA-1">
    <property type="protein sequence ID" value="HPBE_0000400401-mRNA-1"/>
    <property type="gene ID" value="HPBE_0000400401"/>
</dbReference>
<protein>
    <submittedName>
        <fullName evidence="4">Transposase</fullName>
    </submittedName>
</protein>
<keyword evidence="3" id="KW-1185">Reference proteome</keyword>
<dbReference type="EMBL" id="UZAH01023317">
    <property type="protein sequence ID" value="VDO56891.1"/>
    <property type="molecule type" value="Genomic_DNA"/>
</dbReference>
<dbReference type="AlphaFoldDB" id="A0A183FCW2"/>